<dbReference type="STRING" id="443218.AS9A_3486"/>
<proteinExistence type="predicted"/>
<reference evidence="1 2" key="1">
    <citation type="journal article" date="2011" name="J. Bacteriol.">
        <title>Complete genome sequence of Amycolicicoccus subflavus DQS3-9A1T, an actinomycete isolated from crude oil-polluted soil.</title>
        <authorList>
            <person name="Cai M."/>
            <person name="Chen W.M."/>
            <person name="Nie Y."/>
            <person name="Chi C.Q."/>
            <person name="Wang Y.N."/>
            <person name="Tang Y.Q."/>
            <person name="Li G.Y."/>
            <person name="Wu X.L."/>
        </authorList>
    </citation>
    <scope>NUCLEOTIDE SEQUENCE [LARGE SCALE GENOMIC DNA]</scope>
    <source>
        <strain evidence="2">DSM 45089 / DQS3-9A1</strain>
    </source>
</reference>
<accession>F6EQP9</accession>
<sequence>MPRYRRDRAEMPDFTGQALVRALVRDRTTTRPVQRSTRWPTLSSWL</sequence>
<dbReference type="KEGG" id="asd:AS9A_3486"/>
<keyword evidence="2" id="KW-1185">Reference proteome</keyword>
<dbReference type="AlphaFoldDB" id="F6EQP9"/>
<organism evidence="1 2">
    <name type="scientific">Hoyosella subflava (strain DSM 45089 / JCM 17490 / NBRC 109087 / DQS3-9A1)</name>
    <name type="common">Amycolicicoccus subflavus</name>
    <dbReference type="NCBI Taxonomy" id="443218"/>
    <lineage>
        <taxon>Bacteria</taxon>
        <taxon>Bacillati</taxon>
        <taxon>Actinomycetota</taxon>
        <taxon>Actinomycetes</taxon>
        <taxon>Mycobacteriales</taxon>
        <taxon>Hoyosellaceae</taxon>
        <taxon>Hoyosella</taxon>
    </lineage>
</organism>
<evidence type="ECO:0000313" key="2">
    <source>
        <dbReference type="Proteomes" id="UP000009235"/>
    </source>
</evidence>
<name>F6EQP9_HOYSD</name>
<protein>
    <submittedName>
        <fullName evidence="1">Uncharacterized protein</fullName>
    </submittedName>
</protein>
<dbReference type="HOGENOM" id="CLU_3179417_0_0_11"/>
<dbReference type="Proteomes" id="UP000009235">
    <property type="component" value="Chromosome"/>
</dbReference>
<dbReference type="EMBL" id="CP002786">
    <property type="protein sequence ID" value="AEF41926.1"/>
    <property type="molecule type" value="Genomic_DNA"/>
</dbReference>
<gene>
    <name evidence="1" type="ordered locus">AS9A_3486</name>
</gene>
<evidence type="ECO:0000313" key="1">
    <source>
        <dbReference type="EMBL" id="AEF41926.1"/>
    </source>
</evidence>